<comment type="catalytic activity">
    <reaction evidence="1">
        <text>dTDP-4-dehydro-6-deoxy-alpha-D-glucose = dTDP-4-dehydro-beta-L-rhamnose</text>
        <dbReference type="Rhea" id="RHEA:16969"/>
        <dbReference type="ChEBI" id="CHEBI:57649"/>
        <dbReference type="ChEBI" id="CHEBI:62830"/>
        <dbReference type="EC" id="5.1.3.13"/>
    </reaction>
</comment>
<dbReference type="PANTHER" id="PTHR21047:SF2">
    <property type="entry name" value="THYMIDINE DIPHOSPHO-4-KETO-RHAMNOSE 3,5-EPIMERASE"/>
    <property type="match status" value="1"/>
</dbReference>
<comment type="caution">
    <text evidence="2">The sequence shown here is derived from an EMBL/GenBank/DDBJ whole genome shotgun (WGS) entry which is preliminary data.</text>
</comment>
<sequence length="178" mass="20904">MKFTETELKGAYIVELEPIQDERGFFSRSWCQKEFAERGLTSNLVQCNISFNRHKGTLRGMHYQAKPHEEAKVVRCTMGAIYDVIIDIRPDSATFKQWVAVELTAENRKMLYIPEGMAHGFQTLTDNTEVFYQMSEFYHPESARGLRWDDPRFGITWIHNNPIMSDKDKNYDPWNIKN</sequence>
<comment type="function">
    <text evidence="1">Catalyzes the epimerization of the C3' and C5'positions of dTDP-6-deoxy-D-xylo-4-hexulose, forming dTDP-6-deoxy-L-lyxo-4-hexulose.</text>
</comment>
<accession>A0A5M3T594</accession>
<keyword evidence="3" id="KW-1185">Reference proteome</keyword>
<dbReference type="InterPro" id="IPR014710">
    <property type="entry name" value="RmlC-like_jellyroll"/>
</dbReference>
<evidence type="ECO:0000313" key="2">
    <source>
        <dbReference type="EMBL" id="GCE93605.1"/>
    </source>
</evidence>
<name>A0A5M3T594_LIMPL</name>
<dbReference type="CDD" id="cd00438">
    <property type="entry name" value="cupin_RmlC"/>
    <property type="match status" value="1"/>
</dbReference>
<dbReference type="Pfam" id="PF00908">
    <property type="entry name" value="dTDP_sugar_isom"/>
    <property type="match status" value="1"/>
</dbReference>
<dbReference type="InterPro" id="IPR011051">
    <property type="entry name" value="RmlC_Cupin_sf"/>
</dbReference>
<dbReference type="InterPro" id="IPR000888">
    <property type="entry name" value="RmlC-like"/>
</dbReference>
<proteinExistence type="inferred from homology"/>
<dbReference type="GeneID" id="301682514"/>
<dbReference type="Gene3D" id="2.60.120.10">
    <property type="entry name" value="Jelly Rolls"/>
    <property type="match status" value="1"/>
</dbReference>
<dbReference type="EMBL" id="BIMW01000075">
    <property type="protein sequence ID" value="GCE93605.1"/>
    <property type="molecule type" value="Genomic_DNA"/>
</dbReference>
<reference evidence="2 3" key="1">
    <citation type="journal article" date="2019" name="J Genomics">
        <title>The Draft Genome of a Hydrogen-producing Cyanobacterium, Arthrospira platensis NIES-46.</title>
        <authorList>
            <person name="Suzuki S."/>
            <person name="Yamaguchi H."/>
            <person name="Kawachi M."/>
        </authorList>
    </citation>
    <scope>NUCLEOTIDE SEQUENCE [LARGE SCALE GENOMIC DNA]</scope>
    <source>
        <strain evidence="2 3">NIES-46</strain>
    </source>
</reference>
<comment type="pathway">
    <text evidence="1">Carbohydrate biosynthesis; dTDP-L-rhamnose biosynthesis.</text>
</comment>
<keyword evidence="1" id="KW-0413">Isomerase</keyword>
<dbReference type="PANTHER" id="PTHR21047">
    <property type="entry name" value="DTDP-6-DEOXY-D-GLUCOSE-3,5 EPIMERASE"/>
    <property type="match status" value="1"/>
</dbReference>
<protein>
    <recommendedName>
        <fullName evidence="1">dTDP-4-dehydrorhamnose 3,5-epimerase</fullName>
        <ecNumber evidence="1">5.1.3.13</ecNumber>
    </recommendedName>
    <alternativeName>
        <fullName evidence="1">Thymidine diphospho-4-keto-rhamnose 3,5-epimerase</fullName>
    </alternativeName>
</protein>
<dbReference type="SUPFAM" id="SSF51182">
    <property type="entry name" value="RmlC-like cupins"/>
    <property type="match status" value="1"/>
</dbReference>
<dbReference type="RefSeq" id="WP_014274703.1">
    <property type="nucleotide sequence ID" value="NZ_BIMW01000075.1"/>
</dbReference>
<evidence type="ECO:0000313" key="3">
    <source>
        <dbReference type="Proteomes" id="UP000326169"/>
    </source>
</evidence>
<organism evidence="2 3">
    <name type="scientific">Limnospira platensis NIES-46</name>
    <dbReference type="NCBI Taxonomy" id="1236695"/>
    <lineage>
        <taxon>Bacteria</taxon>
        <taxon>Bacillati</taxon>
        <taxon>Cyanobacteriota</taxon>
        <taxon>Cyanophyceae</taxon>
        <taxon>Oscillatoriophycideae</taxon>
        <taxon>Oscillatoriales</taxon>
        <taxon>Sirenicapillariaceae</taxon>
        <taxon>Limnospira</taxon>
    </lineage>
</organism>
<dbReference type="Proteomes" id="UP000326169">
    <property type="component" value="Unassembled WGS sequence"/>
</dbReference>
<dbReference type="EC" id="5.1.3.13" evidence="1"/>
<dbReference type="NCBIfam" id="TIGR01221">
    <property type="entry name" value="rmlC"/>
    <property type="match status" value="1"/>
</dbReference>
<comment type="subunit">
    <text evidence="1">Homodimer.</text>
</comment>
<comment type="similarity">
    <text evidence="1">Belongs to the dTDP-4-dehydrorhamnose 3,5-epimerase family.</text>
</comment>
<gene>
    <name evidence="2" type="primary">rfbC_2</name>
    <name evidence="2" type="ORF">NIES46_16570</name>
</gene>
<evidence type="ECO:0000256" key="1">
    <source>
        <dbReference type="RuleBase" id="RU364069"/>
    </source>
</evidence>